<dbReference type="GO" id="GO:0016787">
    <property type="term" value="F:hydrolase activity"/>
    <property type="evidence" value="ECO:0007669"/>
    <property type="project" value="UniProtKB-KW"/>
</dbReference>
<feature type="compositionally biased region" description="Acidic residues" evidence="2">
    <location>
        <begin position="267"/>
        <end position="290"/>
    </location>
</feature>
<evidence type="ECO:0000256" key="2">
    <source>
        <dbReference type="SAM" id="MobiDB-lite"/>
    </source>
</evidence>
<dbReference type="OrthoDB" id="10071215at2759"/>
<evidence type="ECO:0000313" key="5">
    <source>
        <dbReference type="Proteomes" id="UP000694844"/>
    </source>
</evidence>
<dbReference type="SUPFAM" id="SSF52540">
    <property type="entry name" value="P-loop containing nucleoside triphosphate hydrolases"/>
    <property type="match status" value="1"/>
</dbReference>
<dbReference type="GO" id="GO:0006281">
    <property type="term" value="P:DNA repair"/>
    <property type="evidence" value="ECO:0007669"/>
    <property type="project" value="TreeGrafter"/>
</dbReference>
<accession>A0A8B8BZH7</accession>
<protein>
    <submittedName>
        <fullName evidence="6">SWI/SNF-related matrix-associated actin-dependent regulator of chromatin subfamily A-like protein 1</fullName>
    </submittedName>
</protein>
<dbReference type="GO" id="GO:0031297">
    <property type="term" value="P:replication fork processing"/>
    <property type="evidence" value="ECO:0007669"/>
    <property type="project" value="TreeGrafter"/>
</dbReference>
<name>A0A8B8BZH7_CRAVI</name>
<dbReference type="PANTHER" id="PTHR45766:SF6">
    <property type="entry name" value="SWI_SNF-RELATED MATRIX-ASSOCIATED ACTIN-DEPENDENT REGULATOR OF CHROMATIN SUBFAMILY A-LIKE PROTEIN 1"/>
    <property type="match status" value="1"/>
</dbReference>
<dbReference type="InterPro" id="IPR027417">
    <property type="entry name" value="P-loop_NTPase"/>
</dbReference>
<dbReference type="KEGG" id="cvn:111114262"/>
<organism evidence="5 6">
    <name type="scientific">Crassostrea virginica</name>
    <name type="common">Eastern oyster</name>
    <dbReference type="NCBI Taxonomy" id="6565"/>
    <lineage>
        <taxon>Eukaryota</taxon>
        <taxon>Metazoa</taxon>
        <taxon>Spiralia</taxon>
        <taxon>Lophotrochozoa</taxon>
        <taxon>Mollusca</taxon>
        <taxon>Bivalvia</taxon>
        <taxon>Autobranchia</taxon>
        <taxon>Pteriomorphia</taxon>
        <taxon>Ostreida</taxon>
        <taxon>Ostreoidea</taxon>
        <taxon>Ostreidae</taxon>
        <taxon>Crassostrea</taxon>
    </lineage>
</organism>
<dbReference type="GO" id="GO:0043596">
    <property type="term" value="C:nuclear replication fork"/>
    <property type="evidence" value="ECO:0007669"/>
    <property type="project" value="TreeGrafter"/>
</dbReference>
<evidence type="ECO:0000256" key="1">
    <source>
        <dbReference type="ARBA" id="ARBA00022801"/>
    </source>
</evidence>
<dbReference type="RefSeq" id="XP_022308254.1">
    <property type="nucleotide sequence ID" value="XM_022452546.1"/>
</dbReference>
<evidence type="ECO:0000256" key="3">
    <source>
        <dbReference type="SAM" id="Phobius"/>
    </source>
</evidence>
<dbReference type="InterPro" id="IPR001650">
    <property type="entry name" value="Helicase_C-like"/>
</dbReference>
<evidence type="ECO:0000313" key="6">
    <source>
        <dbReference type="RefSeq" id="XP_022308254.1"/>
    </source>
</evidence>
<feature type="compositionally biased region" description="Polar residues" evidence="2">
    <location>
        <begin position="252"/>
        <end position="263"/>
    </location>
</feature>
<keyword evidence="5" id="KW-1185">Reference proteome</keyword>
<evidence type="ECO:0000259" key="4">
    <source>
        <dbReference type="PROSITE" id="PS51194"/>
    </source>
</evidence>
<dbReference type="Pfam" id="PF00271">
    <property type="entry name" value="Helicase_C"/>
    <property type="match status" value="1"/>
</dbReference>
<dbReference type="GeneID" id="111114262"/>
<dbReference type="Proteomes" id="UP000694844">
    <property type="component" value="Chromosome 9"/>
</dbReference>
<reference evidence="6" key="1">
    <citation type="submission" date="2025-08" db="UniProtKB">
        <authorList>
            <consortium name="RefSeq"/>
        </authorList>
    </citation>
    <scope>IDENTIFICATION</scope>
    <source>
        <tissue evidence="6">Whole sample</tissue>
    </source>
</reference>
<keyword evidence="1" id="KW-0378">Hydrolase</keyword>
<dbReference type="Gene3D" id="3.40.50.300">
    <property type="entry name" value="P-loop containing nucleotide triphosphate hydrolases"/>
    <property type="match status" value="1"/>
</dbReference>
<feature type="compositionally biased region" description="Polar residues" evidence="2">
    <location>
        <begin position="190"/>
        <end position="230"/>
    </location>
</feature>
<proteinExistence type="predicted"/>
<gene>
    <name evidence="6" type="primary">LOC111114262</name>
</gene>
<feature type="domain" description="Helicase C-terminal" evidence="4">
    <location>
        <begin position="1"/>
        <end position="166"/>
    </location>
</feature>
<feature type="region of interest" description="Disordered" evidence="2">
    <location>
        <begin position="185"/>
        <end position="298"/>
    </location>
</feature>
<keyword evidence="3" id="KW-0472">Membrane</keyword>
<dbReference type="SMART" id="SM00490">
    <property type="entry name" value="HELICc"/>
    <property type="match status" value="1"/>
</dbReference>
<dbReference type="PANTHER" id="PTHR45766">
    <property type="entry name" value="DNA ANNEALING HELICASE AND ENDONUCLEASE ZRANB3 FAMILY MEMBER"/>
    <property type="match status" value="1"/>
</dbReference>
<keyword evidence="3" id="KW-1133">Transmembrane helix</keyword>
<dbReference type="CDD" id="cd18793">
    <property type="entry name" value="SF2_C_SNF"/>
    <property type="match status" value="1"/>
</dbReference>
<dbReference type="AlphaFoldDB" id="A0A8B8BZH7"/>
<dbReference type="InterPro" id="IPR049730">
    <property type="entry name" value="SNF2/RAD54-like_C"/>
</dbReference>
<dbReference type="PROSITE" id="PS51194">
    <property type="entry name" value="HELICASE_CTER"/>
    <property type="match status" value="1"/>
</dbReference>
<keyword evidence="3" id="KW-0812">Transmembrane</keyword>
<sequence>MYSMLNVIVAMKAFFLSSEPQLSRTCVPSTLGSTQHSSVPWGIEKGYIRIDGKTTPEQRNYFCNKFQTKDSLRVAILSIFAVNAGLNLSAASLVIFGELFWNPGVLVQAEDRAHRMGQRDMVNVHYLVARGTADDHLWPLVQKKLEVLSKAGLSKEDFSSADTKTMKDSRQSDLMQFFEESFMEDSFDETTSPENDQTQPTETMTNQNSTDQKVTNQKEGVKPKTNQNLFNFFGAPKDQSKSVSAAGVISKEGTSTKRTSQTAEGLVQEEGEGSLFEDSDWLDELEDLEEPQVKKPKR</sequence>
<feature type="transmembrane region" description="Helical" evidence="3">
    <location>
        <begin position="74"/>
        <end position="101"/>
    </location>
</feature>